<sequence length="357" mass="41250">MDFQNVNPLNVKLNRFSGNLLPMTSDDSLFPAAWRIYSAVIWLIETIQTTAVIAGILIVPRNKALQDATVGLVVTIEVFFLLKQMYMYRVLVTQLIQKLNEILCSEDNTLKIIVRSTLKPVEIPLKFYCIAGTGSILVWCCMSFTVIFEKNYFLYEDYRLPIVLSKQPFSMEMFLLGNCIATIASVYMFIKKVALDVYMINLVLLVTAQYRYIAVKLTTIFRENIPQDQHNKFVKEYSTVDSLAVLMKMKALCRHHNTVVQITLMLKKLLSLNMSLMYLTNVFLFCFLDIMLISAVRITDNAFHEKWYQFGPSLKDMLRMMIITNNLECKLSISERFSLSLPSFMTVRLNVLLILHI</sequence>
<evidence type="ECO:0008006" key="4">
    <source>
        <dbReference type="Google" id="ProtNLM"/>
    </source>
</evidence>
<feature type="transmembrane region" description="Helical" evidence="1">
    <location>
        <begin position="125"/>
        <end position="148"/>
    </location>
</feature>
<keyword evidence="3" id="KW-1185">Reference proteome</keyword>
<feature type="transmembrane region" description="Helical" evidence="1">
    <location>
        <begin position="168"/>
        <end position="190"/>
    </location>
</feature>
<accession>A0A151IED7</accession>
<evidence type="ECO:0000256" key="1">
    <source>
        <dbReference type="SAM" id="Phobius"/>
    </source>
</evidence>
<dbReference type="STRING" id="456900.A0A151IED7"/>
<keyword evidence="1" id="KW-0472">Membrane</keyword>
<name>A0A151IED7_9HYME</name>
<dbReference type="EMBL" id="KQ977877">
    <property type="protein sequence ID" value="KYM99041.1"/>
    <property type="molecule type" value="Genomic_DNA"/>
</dbReference>
<protein>
    <recommendedName>
        <fullName evidence="4">Odorant receptor</fullName>
    </recommendedName>
</protein>
<proteinExistence type="predicted"/>
<keyword evidence="1" id="KW-1133">Transmembrane helix</keyword>
<keyword evidence="1" id="KW-0812">Transmembrane</keyword>
<organism evidence="2 3">
    <name type="scientific">Cyphomyrmex costatus</name>
    <dbReference type="NCBI Taxonomy" id="456900"/>
    <lineage>
        <taxon>Eukaryota</taxon>
        <taxon>Metazoa</taxon>
        <taxon>Ecdysozoa</taxon>
        <taxon>Arthropoda</taxon>
        <taxon>Hexapoda</taxon>
        <taxon>Insecta</taxon>
        <taxon>Pterygota</taxon>
        <taxon>Neoptera</taxon>
        <taxon>Endopterygota</taxon>
        <taxon>Hymenoptera</taxon>
        <taxon>Apocrita</taxon>
        <taxon>Aculeata</taxon>
        <taxon>Formicoidea</taxon>
        <taxon>Formicidae</taxon>
        <taxon>Myrmicinae</taxon>
        <taxon>Cyphomyrmex</taxon>
    </lineage>
</organism>
<evidence type="ECO:0000313" key="2">
    <source>
        <dbReference type="EMBL" id="KYM99041.1"/>
    </source>
</evidence>
<gene>
    <name evidence="2" type="ORF">ALC62_10233</name>
</gene>
<dbReference type="AlphaFoldDB" id="A0A151IED7"/>
<evidence type="ECO:0000313" key="3">
    <source>
        <dbReference type="Proteomes" id="UP000078542"/>
    </source>
</evidence>
<feature type="transmembrane region" description="Helical" evidence="1">
    <location>
        <begin position="197"/>
        <end position="214"/>
    </location>
</feature>
<dbReference type="Proteomes" id="UP000078542">
    <property type="component" value="Unassembled WGS sequence"/>
</dbReference>
<reference evidence="2 3" key="1">
    <citation type="submission" date="2016-03" db="EMBL/GenBank/DDBJ databases">
        <title>Cyphomyrmex costatus WGS genome.</title>
        <authorList>
            <person name="Nygaard S."/>
            <person name="Hu H."/>
            <person name="Boomsma J."/>
            <person name="Zhang G."/>
        </authorList>
    </citation>
    <scope>NUCLEOTIDE SEQUENCE [LARGE SCALE GENOMIC DNA]</scope>
    <source>
        <strain evidence="2">MS0001</strain>
        <tissue evidence="2">Whole body</tissue>
    </source>
</reference>
<feature type="transmembrane region" description="Helical" evidence="1">
    <location>
        <begin position="275"/>
        <end position="296"/>
    </location>
</feature>
<feature type="transmembrane region" description="Helical" evidence="1">
    <location>
        <begin position="36"/>
        <end position="58"/>
    </location>
</feature>